<evidence type="ECO:0000256" key="2">
    <source>
        <dbReference type="ARBA" id="ARBA00023004"/>
    </source>
</evidence>
<keyword evidence="2" id="KW-0408">Iron</keyword>
<evidence type="ECO:0000256" key="3">
    <source>
        <dbReference type="ARBA" id="ARBA00023014"/>
    </source>
</evidence>
<keyword evidence="3" id="KW-0411">Iron-sulfur</keyword>
<dbReference type="Pfam" id="PF01656">
    <property type="entry name" value="CbiA"/>
    <property type="match status" value="1"/>
</dbReference>
<dbReference type="Gene3D" id="3.30.70.20">
    <property type="match status" value="1"/>
</dbReference>
<dbReference type="SUPFAM" id="SSF54862">
    <property type="entry name" value="4Fe-4S ferredoxins"/>
    <property type="match status" value="1"/>
</dbReference>
<dbReference type="Gene3D" id="3.40.50.300">
    <property type="entry name" value="P-loop containing nucleotide triphosphate hydrolases"/>
    <property type="match status" value="1"/>
</dbReference>
<dbReference type="InterPro" id="IPR027417">
    <property type="entry name" value="P-loop_NTPase"/>
</dbReference>
<dbReference type="InterPro" id="IPR017900">
    <property type="entry name" value="4Fe4S_Fe_S_CS"/>
</dbReference>
<comment type="caution">
    <text evidence="5">The sequence shown here is derived from an EMBL/GenBank/DDBJ whole genome shotgun (WGS) entry which is preliminary data.</text>
</comment>
<dbReference type="CDD" id="cd03110">
    <property type="entry name" value="SIMIBI_bact_arch"/>
    <property type="match status" value="1"/>
</dbReference>
<dbReference type="PROSITE" id="PS00198">
    <property type="entry name" value="4FE4S_FER_1"/>
    <property type="match status" value="1"/>
</dbReference>
<accession>A0A2M7E990</accession>
<dbReference type="Pfam" id="PF00037">
    <property type="entry name" value="Fer4"/>
    <property type="match status" value="2"/>
</dbReference>
<dbReference type="GO" id="GO:0051536">
    <property type="term" value="F:iron-sulfur cluster binding"/>
    <property type="evidence" value="ECO:0007669"/>
    <property type="project" value="UniProtKB-KW"/>
</dbReference>
<evidence type="ECO:0000259" key="4">
    <source>
        <dbReference type="PROSITE" id="PS51379"/>
    </source>
</evidence>
<protein>
    <submittedName>
        <fullName evidence="5">(4Fe-4S)-binding protein</fullName>
    </submittedName>
</protein>
<evidence type="ECO:0000313" key="6">
    <source>
        <dbReference type="Proteomes" id="UP000228886"/>
    </source>
</evidence>
<dbReference type="InterPro" id="IPR002586">
    <property type="entry name" value="CobQ/CobB/MinD/ParA_Nub-bd_dom"/>
</dbReference>
<feature type="domain" description="4Fe-4S ferredoxin-type" evidence="4">
    <location>
        <begin position="58"/>
        <end position="87"/>
    </location>
</feature>
<keyword evidence="1" id="KW-0479">Metal-binding</keyword>
<dbReference type="PROSITE" id="PS51379">
    <property type="entry name" value="4FE4S_FER_2"/>
    <property type="match status" value="2"/>
</dbReference>
<evidence type="ECO:0000256" key="1">
    <source>
        <dbReference type="ARBA" id="ARBA00022723"/>
    </source>
</evidence>
<feature type="domain" description="4Fe-4S ferredoxin-type" evidence="4">
    <location>
        <begin position="88"/>
        <end position="116"/>
    </location>
</feature>
<reference evidence="6" key="1">
    <citation type="submission" date="2017-09" db="EMBL/GenBank/DDBJ databases">
        <title>Depth-based differentiation of microbial function through sediment-hosted aquifers and enrichment of novel symbionts in the deep terrestrial subsurface.</title>
        <authorList>
            <person name="Probst A.J."/>
            <person name="Ladd B."/>
            <person name="Jarett J.K."/>
            <person name="Geller-Mcgrath D.E."/>
            <person name="Sieber C.M.K."/>
            <person name="Emerson J.B."/>
            <person name="Anantharaman K."/>
            <person name="Thomas B.C."/>
            <person name="Malmstrom R."/>
            <person name="Stieglmeier M."/>
            <person name="Klingl A."/>
            <person name="Woyke T."/>
            <person name="Ryan C.M."/>
            <person name="Banfield J.F."/>
        </authorList>
    </citation>
    <scope>NUCLEOTIDE SEQUENCE [LARGE SCALE GENOMIC DNA]</scope>
</reference>
<name>A0A2M7E990_9BACT</name>
<sequence>MIISIASGKGGTGKTTIAVNLALSLNGKVQLLDCDVEEPDDHIFLKPEFSKSEKIYLPKPFVDTAKCNYCGRCSEVCQYNAIAVIKNKVLIFYELCHSCGACKIACPQEAIFEKEVEKGIVEEGTARNILFAQGKLRESESSPVPLVKAVKKKIKKEHNVIIDCSPGTSCPVVEAVKDTDFCLLVTEPTPFGLNDLKLAVEMCRKIKVPLGVIINREDIGDKKVEAYCKEEKIPILMTIPFSKEIAYAYSEGIPIVEKFPEYKEKFQELFERIKKTK</sequence>
<evidence type="ECO:0000313" key="5">
    <source>
        <dbReference type="EMBL" id="PIV64310.1"/>
    </source>
</evidence>
<dbReference type="EMBL" id="PETL01000140">
    <property type="protein sequence ID" value="PIV64310.1"/>
    <property type="molecule type" value="Genomic_DNA"/>
</dbReference>
<dbReference type="SUPFAM" id="SSF52540">
    <property type="entry name" value="P-loop containing nucleoside triphosphate hydrolases"/>
    <property type="match status" value="1"/>
</dbReference>
<gene>
    <name evidence="5" type="ORF">COS11_02840</name>
</gene>
<dbReference type="PANTHER" id="PTHR43063:SF1">
    <property type="entry name" value="4FE-4S CLUSTER CONTAINING PARA FAMILY ATPASE PROTEIN"/>
    <property type="match status" value="1"/>
</dbReference>
<dbReference type="InterPro" id="IPR017896">
    <property type="entry name" value="4Fe4S_Fe-S-bd"/>
</dbReference>
<organism evidence="5 6">
    <name type="scientific">bacterium (Candidatus Ratteibacteria) CG01_land_8_20_14_3_00_40_19</name>
    <dbReference type="NCBI Taxonomy" id="2014290"/>
    <lineage>
        <taxon>Bacteria</taxon>
        <taxon>Candidatus Ratteibacteria</taxon>
    </lineage>
</organism>
<dbReference type="Proteomes" id="UP000228886">
    <property type="component" value="Unassembled WGS sequence"/>
</dbReference>
<dbReference type="AlphaFoldDB" id="A0A2M7E990"/>
<dbReference type="GO" id="GO:0046872">
    <property type="term" value="F:metal ion binding"/>
    <property type="evidence" value="ECO:0007669"/>
    <property type="project" value="UniProtKB-KW"/>
</dbReference>
<proteinExistence type="predicted"/>
<dbReference type="PANTHER" id="PTHR43063">
    <property type="entry name" value="4FE-4S CLUSTER CONTAINING PARA FAMILY ATPASE PROTEIN"/>
    <property type="match status" value="1"/>
</dbReference>